<evidence type="ECO:0000313" key="1">
    <source>
        <dbReference type="EMBL" id="GAH35313.1"/>
    </source>
</evidence>
<reference evidence="1" key="1">
    <citation type="journal article" date="2014" name="Front. Microbiol.">
        <title>High frequency of phylogenetically diverse reductive dehalogenase-homologous genes in deep subseafloor sedimentary metagenomes.</title>
        <authorList>
            <person name="Kawai M."/>
            <person name="Futagami T."/>
            <person name="Toyoda A."/>
            <person name="Takaki Y."/>
            <person name="Nishi S."/>
            <person name="Hori S."/>
            <person name="Arai W."/>
            <person name="Tsubouchi T."/>
            <person name="Morono Y."/>
            <person name="Uchiyama I."/>
            <person name="Ito T."/>
            <person name="Fujiyama A."/>
            <person name="Inagaki F."/>
            <person name="Takami H."/>
        </authorList>
    </citation>
    <scope>NUCLEOTIDE SEQUENCE</scope>
    <source>
        <strain evidence="1">Expedition CK06-06</strain>
    </source>
</reference>
<organism evidence="1">
    <name type="scientific">marine sediment metagenome</name>
    <dbReference type="NCBI Taxonomy" id="412755"/>
    <lineage>
        <taxon>unclassified sequences</taxon>
        <taxon>metagenomes</taxon>
        <taxon>ecological metagenomes</taxon>
    </lineage>
</organism>
<name>X1GQM3_9ZZZZ</name>
<protein>
    <submittedName>
        <fullName evidence="1">Uncharacterized protein</fullName>
    </submittedName>
</protein>
<feature type="non-terminal residue" evidence="1">
    <location>
        <position position="1"/>
    </location>
</feature>
<sequence length="33" mass="3708">YYLISGMVTFTMQDGERIEVGASPNIIIFQVKS</sequence>
<proteinExistence type="predicted"/>
<dbReference type="EMBL" id="BARU01014657">
    <property type="protein sequence ID" value="GAH35313.1"/>
    <property type="molecule type" value="Genomic_DNA"/>
</dbReference>
<comment type="caution">
    <text evidence="1">The sequence shown here is derived from an EMBL/GenBank/DDBJ whole genome shotgun (WGS) entry which is preliminary data.</text>
</comment>
<gene>
    <name evidence="1" type="ORF">S03H2_25734</name>
</gene>
<dbReference type="AlphaFoldDB" id="X1GQM3"/>
<accession>X1GQM3</accession>